<evidence type="ECO:0000313" key="15">
    <source>
        <dbReference type="Proteomes" id="UP000319801"/>
    </source>
</evidence>
<dbReference type="PANTHER" id="PTHR10265">
    <property type="entry name" value="CYCLIN-DEPENDENT KINASE INHIBITOR 1"/>
    <property type="match status" value="1"/>
</dbReference>
<evidence type="ECO:0000259" key="13">
    <source>
        <dbReference type="Pfam" id="PF02234"/>
    </source>
</evidence>
<dbReference type="PANTHER" id="PTHR10265:SF44">
    <property type="entry name" value="CYCLIN-DEPENDENT KINASE INHIBITOR 1C"/>
    <property type="match status" value="1"/>
</dbReference>
<evidence type="ECO:0000256" key="10">
    <source>
        <dbReference type="ARBA" id="ARBA00076482"/>
    </source>
</evidence>
<evidence type="ECO:0000256" key="1">
    <source>
        <dbReference type="ARBA" id="ARBA00004123"/>
    </source>
</evidence>
<evidence type="ECO:0000256" key="7">
    <source>
        <dbReference type="ARBA" id="ARBA00054284"/>
    </source>
</evidence>
<dbReference type="Gene3D" id="4.10.365.10">
    <property type="entry name" value="p27"/>
    <property type="match status" value="1"/>
</dbReference>
<dbReference type="OrthoDB" id="6373236at2759"/>
<comment type="similarity">
    <text evidence="2">Belongs to the CDI family.</text>
</comment>
<dbReference type="GO" id="GO:0005634">
    <property type="term" value="C:nucleus"/>
    <property type="evidence" value="ECO:0007669"/>
    <property type="project" value="UniProtKB-SubCell"/>
</dbReference>
<comment type="caution">
    <text evidence="14">The sequence shown here is derived from an EMBL/GenBank/DDBJ whole genome shotgun (WGS) entry which is preliminary data.</text>
</comment>
<evidence type="ECO:0000256" key="2">
    <source>
        <dbReference type="ARBA" id="ARBA00006726"/>
    </source>
</evidence>
<organism evidence="14 15">
    <name type="scientific">Bagarius yarrelli</name>
    <name type="common">Goonch</name>
    <name type="synonym">Bagrus yarrelli</name>
    <dbReference type="NCBI Taxonomy" id="175774"/>
    <lineage>
        <taxon>Eukaryota</taxon>
        <taxon>Metazoa</taxon>
        <taxon>Chordata</taxon>
        <taxon>Craniata</taxon>
        <taxon>Vertebrata</taxon>
        <taxon>Euteleostomi</taxon>
        <taxon>Actinopterygii</taxon>
        <taxon>Neopterygii</taxon>
        <taxon>Teleostei</taxon>
        <taxon>Ostariophysi</taxon>
        <taxon>Siluriformes</taxon>
        <taxon>Sisoridae</taxon>
        <taxon>Sisorinae</taxon>
        <taxon>Bagarius</taxon>
    </lineage>
</organism>
<dbReference type="InterPro" id="IPR003175">
    <property type="entry name" value="CDI_dom"/>
</dbReference>
<evidence type="ECO:0000256" key="5">
    <source>
        <dbReference type="ARBA" id="ARBA00023242"/>
    </source>
</evidence>
<keyword evidence="5" id="KW-0539">Nucleus</keyword>
<keyword evidence="6" id="KW-0131">Cell cycle</keyword>
<evidence type="ECO:0000313" key="14">
    <source>
        <dbReference type="EMBL" id="TSK19996.1"/>
    </source>
</evidence>
<dbReference type="EMBL" id="VCAZ01000005">
    <property type="protein sequence ID" value="TSK19996.1"/>
    <property type="molecule type" value="Genomic_DNA"/>
</dbReference>
<keyword evidence="3" id="KW-0488">Methylation</keyword>
<name>A0A556TLH4_BAGYA</name>
<dbReference type="GO" id="GO:0045892">
    <property type="term" value="P:negative regulation of DNA-templated transcription"/>
    <property type="evidence" value="ECO:0007669"/>
    <property type="project" value="UniProtKB-ARBA"/>
</dbReference>
<proteinExistence type="inferred from homology"/>
<evidence type="ECO:0000256" key="4">
    <source>
        <dbReference type="ARBA" id="ARBA00023013"/>
    </source>
</evidence>
<evidence type="ECO:0000256" key="12">
    <source>
        <dbReference type="SAM" id="MobiDB-lite"/>
    </source>
</evidence>
<reference evidence="14 15" key="1">
    <citation type="journal article" date="2019" name="Genome Biol. Evol.">
        <title>Whole-Genome Sequencing of the Giant Devil Catfish, Bagarius yarrelli.</title>
        <authorList>
            <person name="Jiang W."/>
            <person name="Lv Y."/>
            <person name="Cheng L."/>
            <person name="Yang K."/>
            <person name="Chao B."/>
            <person name="Wang X."/>
            <person name="Li Y."/>
            <person name="Pan X."/>
            <person name="You X."/>
            <person name="Zhang Y."/>
            <person name="Yang J."/>
            <person name="Li J."/>
            <person name="Zhang X."/>
            <person name="Liu S."/>
            <person name="Sun C."/>
            <person name="Yang J."/>
            <person name="Shi Q."/>
        </authorList>
    </citation>
    <scope>NUCLEOTIDE SEQUENCE [LARGE SCALE GENOMIC DNA]</scope>
    <source>
        <strain evidence="14">JWS20170419001</strain>
        <tissue evidence="14">Muscle</tissue>
    </source>
</reference>
<dbReference type="InterPro" id="IPR044898">
    <property type="entry name" value="CDI_dom_sf"/>
</dbReference>
<sequence length="205" mass="23684">MANVEIQNMWERHAARRTFPLLARTKVCRNLFGPVDHEELNCELKRRLQEISDRDQSRWNFNFEENVPLPGKYEWEEIAVSTVPSFYKESVRNGKAHAGNANDAETSAECGCKNEAQSSTEAPSVSAELNQENRSGALNARKHVTPVCRRRKRTSQPDILRNSTTHITDFFPRRKRILDSKPTERTSQSSTFTPTEVTPRKRIRW</sequence>
<dbReference type="Proteomes" id="UP000319801">
    <property type="component" value="Unassembled WGS sequence"/>
</dbReference>
<feature type="domain" description="Cyclin-dependent kinase inhibitor" evidence="13">
    <location>
        <begin position="30"/>
        <end position="77"/>
    </location>
</feature>
<feature type="compositionally biased region" description="Polar residues" evidence="12">
    <location>
        <begin position="185"/>
        <end position="196"/>
    </location>
</feature>
<comment type="function">
    <text evidence="7">Potent tight-binding inhibitor of several G1 cyclin/CDK complexes (cyclin E-CDK2, cyclin D2-CDK4, and cyclin A-CDK2) and, to lesser extent, of the mitotic cyclin B-CDC2. Negative regulator of cell proliferation. May play a role in maintenance of the non-proliferative state throughout life.</text>
</comment>
<keyword evidence="4" id="KW-0649">Protein kinase inhibitor</keyword>
<dbReference type="AlphaFoldDB" id="A0A556TLH4"/>
<evidence type="ECO:0000256" key="11">
    <source>
        <dbReference type="ARBA" id="ARBA00078591"/>
    </source>
</evidence>
<dbReference type="GO" id="GO:0045930">
    <property type="term" value="P:negative regulation of mitotic cell cycle"/>
    <property type="evidence" value="ECO:0007669"/>
    <property type="project" value="TreeGrafter"/>
</dbReference>
<dbReference type="FunFam" id="4.10.365.10:FF:000002">
    <property type="entry name" value="cyclin-dependent kinase inhibitor 1C"/>
    <property type="match status" value="1"/>
</dbReference>
<keyword evidence="15" id="KW-1185">Reference proteome</keyword>
<comment type="subunit">
    <text evidence="8">Interacts with PCNA.</text>
</comment>
<evidence type="ECO:0000256" key="6">
    <source>
        <dbReference type="ARBA" id="ARBA00023306"/>
    </source>
</evidence>
<evidence type="ECO:0000256" key="3">
    <source>
        <dbReference type="ARBA" id="ARBA00022481"/>
    </source>
</evidence>
<comment type="subcellular location">
    <subcellularLocation>
        <location evidence="1">Nucleus</location>
    </subcellularLocation>
</comment>
<evidence type="ECO:0000256" key="8">
    <source>
        <dbReference type="ARBA" id="ARBA00062980"/>
    </source>
</evidence>
<dbReference type="Pfam" id="PF02234">
    <property type="entry name" value="CDI"/>
    <property type="match status" value="1"/>
</dbReference>
<feature type="region of interest" description="Disordered" evidence="12">
    <location>
        <begin position="177"/>
        <end position="205"/>
    </location>
</feature>
<evidence type="ECO:0000256" key="9">
    <source>
        <dbReference type="ARBA" id="ARBA00067667"/>
    </source>
</evidence>
<dbReference type="GO" id="GO:0004861">
    <property type="term" value="F:cyclin-dependent protein serine/threonine kinase inhibitor activity"/>
    <property type="evidence" value="ECO:0007669"/>
    <property type="project" value="InterPro"/>
</dbReference>
<gene>
    <name evidence="14" type="ORF">Baya_1544</name>
</gene>
<accession>A0A556TLH4</accession>
<protein>
    <recommendedName>
        <fullName evidence="9">Cyclin-dependent kinase inhibitor 1C</fullName>
    </recommendedName>
    <alternativeName>
        <fullName evidence="10">Cyclin-dependent kinase inhibitor p57</fullName>
    </alternativeName>
    <alternativeName>
        <fullName evidence="11">p57Kip2</fullName>
    </alternativeName>
</protein>